<dbReference type="RefSeq" id="WP_188255592.1">
    <property type="nucleotide sequence ID" value="NZ_JABVCF010000008.1"/>
</dbReference>
<proteinExistence type="predicted"/>
<feature type="compositionally biased region" description="Basic and acidic residues" evidence="1">
    <location>
        <begin position="10"/>
        <end position="20"/>
    </location>
</feature>
<dbReference type="Proteomes" id="UP000680348">
    <property type="component" value="Unassembled WGS sequence"/>
</dbReference>
<accession>A0A942E3Q1</accession>
<evidence type="ECO:0000313" key="3">
    <source>
        <dbReference type="Proteomes" id="UP000680348"/>
    </source>
</evidence>
<comment type="caution">
    <text evidence="2">The sequence shown here is derived from an EMBL/GenBank/DDBJ whole genome shotgun (WGS) entry which is preliminary data.</text>
</comment>
<sequence>MPIVNASPAEEGHSLPEYSEERGQGQYLRYRNLSFNTIDAKQLFRRIDESIFRYWNTTLFLYPGDIDLDEPLLTFSLKMLTAFKKIYPEYNIALHFPERDKEMLGDRYVELTQALTEEVRNPDAKDSCGNVMLTVKTSEYADADRADYDIMIAGDWPFHFPTQGYFCLVPLGEEAEEIEEDVEAGEHSKREIVWTDCRSGTVTYEAV</sequence>
<gene>
    <name evidence="2" type="ORF">KEU06_15535</name>
</gene>
<reference evidence="2" key="1">
    <citation type="submission" date="2021-04" db="EMBL/GenBank/DDBJ databases">
        <title>Pseudaminobacter soli sp. nov., isolated from paddy soil contaminated by heavy metals.</title>
        <authorList>
            <person name="Zhang K."/>
        </authorList>
    </citation>
    <scope>NUCLEOTIDE SEQUENCE</scope>
    <source>
        <strain evidence="2">19-2017</strain>
    </source>
</reference>
<dbReference type="EMBL" id="JAGWCR010000008">
    <property type="protein sequence ID" value="MBS3650025.1"/>
    <property type="molecule type" value="Genomic_DNA"/>
</dbReference>
<feature type="region of interest" description="Disordered" evidence="1">
    <location>
        <begin position="1"/>
        <end position="20"/>
    </location>
</feature>
<name>A0A942E3Q1_9HYPH</name>
<protein>
    <submittedName>
        <fullName evidence="2">Uncharacterized protein</fullName>
    </submittedName>
</protein>
<evidence type="ECO:0000256" key="1">
    <source>
        <dbReference type="SAM" id="MobiDB-lite"/>
    </source>
</evidence>
<dbReference type="AlphaFoldDB" id="A0A942E3Q1"/>
<keyword evidence="3" id="KW-1185">Reference proteome</keyword>
<organism evidence="2 3">
    <name type="scientific">Pseudaminobacter soli</name>
    <name type="common">ex Zhang et al. 2022</name>
    <dbReference type="NCBI Taxonomy" id="2831468"/>
    <lineage>
        <taxon>Bacteria</taxon>
        <taxon>Pseudomonadati</taxon>
        <taxon>Pseudomonadota</taxon>
        <taxon>Alphaproteobacteria</taxon>
        <taxon>Hyphomicrobiales</taxon>
        <taxon>Phyllobacteriaceae</taxon>
        <taxon>Pseudaminobacter</taxon>
    </lineage>
</organism>
<evidence type="ECO:0000313" key="2">
    <source>
        <dbReference type="EMBL" id="MBS3650025.1"/>
    </source>
</evidence>